<evidence type="ECO:0000256" key="12">
    <source>
        <dbReference type="SAM" id="MobiDB-lite"/>
    </source>
</evidence>
<name>A0ABV7EEX6_9SPHN</name>
<protein>
    <submittedName>
        <fullName evidence="15">Cytochrome b/b6 domain-containing protein</fullName>
    </submittedName>
</protein>
<evidence type="ECO:0000256" key="9">
    <source>
        <dbReference type="ARBA" id="ARBA00022989"/>
    </source>
</evidence>
<gene>
    <name evidence="15" type="ORF">ACFODK_09775</name>
</gene>
<dbReference type="RefSeq" id="WP_336919564.1">
    <property type="nucleotide sequence ID" value="NZ_JBANRN010000011.1"/>
</dbReference>
<evidence type="ECO:0000256" key="2">
    <source>
        <dbReference type="ARBA" id="ARBA00008622"/>
    </source>
</evidence>
<dbReference type="InterPro" id="IPR016174">
    <property type="entry name" value="Di-haem_cyt_TM"/>
</dbReference>
<feature type="transmembrane region" description="Helical" evidence="13">
    <location>
        <begin position="209"/>
        <end position="230"/>
    </location>
</feature>
<evidence type="ECO:0000256" key="6">
    <source>
        <dbReference type="ARBA" id="ARBA00022692"/>
    </source>
</evidence>
<dbReference type="SUPFAM" id="SSF81342">
    <property type="entry name" value="Transmembrane di-heme cytochromes"/>
    <property type="match status" value="1"/>
</dbReference>
<evidence type="ECO:0000256" key="13">
    <source>
        <dbReference type="SAM" id="Phobius"/>
    </source>
</evidence>
<organism evidence="15 16">
    <name type="scientific">Alteraurantiacibacter lauratis</name>
    <dbReference type="NCBI Taxonomy" id="2054627"/>
    <lineage>
        <taxon>Bacteria</taxon>
        <taxon>Pseudomonadati</taxon>
        <taxon>Pseudomonadota</taxon>
        <taxon>Alphaproteobacteria</taxon>
        <taxon>Sphingomonadales</taxon>
        <taxon>Erythrobacteraceae</taxon>
        <taxon>Alteraurantiacibacter</taxon>
    </lineage>
</organism>
<dbReference type="InterPro" id="IPR051542">
    <property type="entry name" value="Hydrogenase_cytochrome"/>
</dbReference>
<dbReference type="PANTHER" id="PTHR30485">
    <property type="entry name" value="NI/FE-HYDROGENASE 1 B-TYPE CYTOCHROME SUBUNIT"/>
    <property type="match status" value="1"/>
</dbReference>
<evidence type="ECO:0000259" key="14">
    <source>
        <dbReference type="Pfam" id="PF01292"/>
    </source>
</evidence>
<proteinExistence type="inferred from homology"/>
<keyword evidence="9 13" id="KW-1133">Transmembrane helix</keyword>
<evidence type="ECO:0000256" key="5">
    <source>
        <dbReference type="ARBA" id="ARBA00022617"/>
    </source>
</evidence>
<dbReference type="Proteomes" id="UP001595378">
    <property type="component" value="Unassembled WGS sequence"/>
</dbReference>
<dbReference type="Gene3D" id="1.20.950.20">
    <property type="entry name" value="Transmembrane di-heme cytochromes, Chain C"/>
    <property type="match status" value="1"/>
</dbReference>
<keyword evidence="4" id="KW-1003">Cell membrane</keyword>
<feature type="transmembrane region" description="Helical" evidence="13">
    <location>
        <begin position="99"/>
        <end position="121"/>
    </location>
</feature>
<accession>A0ABV7EEX6</accession>
<dbReference type="InterPro" id="IPR000516">
    <property type="entry name" value="Ni-dep_Hydgase_cyt-B"/>
</dbReference>
<keyword evidence="5" id="KW-0349">Heme</keyword>
<evidence type="ECO:0000313" key="15">
    <source>
        <dbReference type="EMBL" id="MFC3101178.1"/>
    </source>
</evidence>
<feature type="domain" description="Cytochrome b561 bacterial/Ni-hydrogenase" evidence="14">
    <location>
        <begin position="29"/>
        <end position="243"/>
    </location>
</feature>
<feature type="transmembrane region" description="Helical" evidence="13">
    <location>
        <begin position="36"/>
        <end position="55"/>
    </location>
</feature>
<comment type="subcellular location">
    <subcellularLocation>
        <location evidence="1">Cell membrane</location>
        <topology evidence="1">Multi-pass membrane protein</topology>
    </subcellularLocation>
</comment>
<feature type="region of interest" description="Disordered" evidence="12">
    <location>
        <begin position="1"/>
        <end position="26"/>
    </location>
</feature>
<dbReference type="Pfam" id="PF01292">
    <property type="entry name" value="Ni_hydr_CYTB"/>
    <property type="match status" value="1"/>
</dbReference>
<keyword evidence="3" id="KW-0813">Transport</keyword>
<sequence>MATDASAIRDQAAVSEDENASTGRKPRKRHALATRIWHWVNLASVVILFMSGLNISNAHRYLYWGKWGFSPDQAWLAVPRFPGWMTIPDYYSLAIARDWHVLFAWVFALNLTLYMAVSLANGHFVRDLFTRISEWRITNIRADIAAHLRLQFDHAGANFNFLQKVAYSKVIFLLLPLMIFTGMAISPGMNAAAPWLLDIFGGRQSARSIHFICAWALMAFLLLHVALVLLSGPAKHLRDMIFGGQDDAAA</sequence>
<keyword evidence="8" id="KW-0249">Electron transport</keyword>
<keyword evidence="11 13" id="KW-0472">Membrane</keyword>
<evidence type="ECO:0000256" key="3">
    <source>
        <dbReference type="ARBA" id="ARBA00022448"/>
    </source>
</evidence>
<keyword evidence="6 13" id="KW-0812">Transmembrane</keyword>
<reference evidence="16" key="1">
    <citation type="journal article" date="2019" name="Int. J. Syst. Evol. Microbiol.">
        <title>The Global Catalogue of Microorganisms (GCM) 10K type strain sequencing project: providing services to taxonomists for standard genome sequencing and annotation.</title>
        <authorList>
            <consortium name="The Broad Institute Genomics Platform"/>
            <consortium name="The Broad Institute Genome Sequencing Center for Infectious Disease"/>
            <person name="Wu L."/>
            <person name="Ma J."/>
        </authorList>
    </citation>
    <scope>NUCLEOTIDE SEQUENCE [LARGE SCALE GENOMIC DNA]</scope>
    <source>
        <strain evidence="16">KCTC 52606</strain>
    </source>
</reference>
<keyword evidence="16" id="KW-1185">Reference proteome</keyword>
<dbReference type="EMBL" id="JBHRSU010000030">
    <property type="protein sequence ID" value="MFC3101178.1"/>
    <property type="molecule type" value="Genomic_DNA"/>
</dbReference>
<evidence type="ECO:0000313" key="16">
    <source>
        <dbReference type="Proteomes" id="UP001595378"/>
    </source>
</evidence>
<evidence type="ECO:0000256" key="10">
    <source>
        <dbReference type="ARBA" id="ARBA00023004"/>
    </source>
</evidence>
<evidence type="ECO:0000256" key="1">
    <source>
        <dbReference type="ARBA" id="ARBA00004651"/>
    </source>
</evidence>
<comment type="caution">
    <text evidence="15">The sequence shown here is derived from an EMBL/GenBank/DDBJ whole genome shotgun (WGS) entry which is preliminary data.</text>
</comment>
<comment type="similarity">
    <text evidence="2">Belongs to the HupC/HyaC/HydC family.</text>
</comment>
<evidence type="ECO:0000256" key="11">
    <source>
        <dbReference type="ARBA" id="ARBA00023136"/>
    </source>
</evidence>
<keyword evidence="7" id="KW-0479">Metal-binding</keyword>
<evidence type="ECO:0000256" key="7">
    <source>
        <dbReference type="ARBA" id="ARBA00022723"/>
    </source>
</evidence>
<evidence type="ECO:0000256" key="8">
    <source>
        <dbReference type="ARBA" id="ARBA00022982"/>
    </source>
</evidence>
<feature type="transmembrane region" description="Helical" evidence="13">
    <location>
        <begin position="170"/>
        <end position="189"/>
    </location>
</feature>
<dbReference type="InterPro" id="IPR011577">
    <property type="entry name" value="Cyt_b561_bac/Ni-Hgenase"/>
</dbReference>
<dbReference type="PRINTS" id="PR00161">
    <property type="entry name" value="NIHGNASECYTB"/>
</dbReference>
<dbReference type="PANTHER" id="PTHR30485:SF1">
    <property type="entry name" value="CYTOCHROME YDHU-RELATED"/>
    <property type="match status" value="1"/>
</dbReference>
<keyword evidence="10" id="KW-0408">Iron</keyword>
<evidence type="ECO:0000256" key="4">
    <source>
        <dbReference type="ARBA" id="ARBA00022475"/>
    </source>
</evidence>